<feature type="repeat" description="TPR" evidence="1">
    <location>
        <begin position="325"/>
        <end position="358"/>
    </location>
</feature>
<feature type="domain" description="Bacteriophage N4 adsorption protein A C-terminal" evidence="3">
    <location>
        <begin position="1052"/>
        <end position="1202"/>
    </location>
</feature>
<dbReference type="InterPro" id="IPR019734">
    <property type="entry name" value="TPR_rpt"/>
</dbReference>
<evidence type="ECO:0000313" key="4">
    <source>
        <dbReference type="EMBL" id="SHJ00157.1"/>
    </source>
</evidence>
<dbReference type="Pfam" id="PF13181">
    <property type="entry name" value="TPR_8"/>
    <property type="match status" value="3"/>
</dbReference>
<feature type="repeat" description="TPR" evidence="1">
    <location>
        <begin position="858"/>
        <end position="890"/>
    </location>
</feature>
<sequence>MYRFISILSLLLLLSTACAASAQDAADKKGWIKQQITDIKVYPYKDKAYQYVKEGKLKEAAIEFVKALEVDPSDAKVRLDYCQVLYDQGQYAETTVQALEVLKSLPDNANALMLGASSLQKLGRNTEALDLLLGTLKKGNLTEAARKNAFVSAVNLLIKEKDYALLLNIIENEGSILSPAKRSYVLGLAYKGAKRPAEARAAYEQALSITGDAGLSRKDRLVALSDLADILMKERAFGKAQTMLIEAHAIDPKMTSIPYRLAEISYETKQYDKALQWIDMSLKQKQASTHLLLKAFILEKLGKGDQAIEIFDNLTKAATTKPQQAKLLTQKGFVAMKLGHHEMAIKAFEQSLAILPTAEAMRALATAQGLNGEWPKAVETYKLLLTELESGQEKALTHMQLGTAYTKVGKTTEAISELSKAVSSGLLSPEDQENALQDLGFLYYNDEQYPAARQAFLSALAEQPNNRKTLLALGRTQVRAGEYKDAIKTLKRLYAQNQELEVSMLLANAYEKDGQREQALTVYNALLDSRQARGDDAMIILERMATIEGLHGKLSRAGDLYLKAYEAAKGKDTALLLRAGESYYSAKQYDKALRVFKRYIDNSSGTDNFEALSMMGTIFSKRGRLEEAAAAYRKALKSKNLTPKQRRTLLVNLGYIYISMDKIDTGVNYMRQAIAVGGEDPRLRLDIGQALYRAKYYPEAIQELRRAKELGVGYEADSALSVCYEKANKPGLALYYLKEVERNAPKSVLESSPDFYSQMAYLYTVEKSYSKAITYYEKALCIAPSPLNTFKLGQVQRLSGNLEAAGATLLTVNPEQLETQDTRALYYEELGRVYKGTNQFDKAQESFRKAIAEKPNAEEFYLLGQAQESSEDLEGAIESYQDAVELNPADAYRISLGYAYYKSEKLEKAATIFEDIQQKDPDYINLTEDLAYINKQLYRNDASVEWFKKSIDNAPFYPDETEASLRRKIYDFKEEIRYITNRWDITGFYSYSPDDDNFITDAQGIQVGVLDNTAGVEVGYIPPKIGFRNGKIFEIIGRISTNRQKNGIVDFEADSTQGAVGLRYKPFTEANIALGVERLFKIGEDAEDNTLLRAMGSWDYGWAMRAAEANWNYTFVYSEFDAYVQDDKRTAFLIHGRQGWTWNIHDELLVTPHLYATYKEESPDRNNLSHVEGGPALSLRWLEGEDEYESYKREWEVLLRYTIGKYTKNISDDYNGLSVILRLNF</sequence>
<dbReference type="Pfam" id="PF13283">
    <property type="entry name" value="NfrA_C"/>
    <property type="match status" value="1"/>
</dbReference>
<dbReference type="Pfam" id="PF13176">
    <property type="entry name" value="TPR_7"/>
    <property type="match status" value="1"/>
</dbReference>
<feature type="signal peptide" evidence="2">
    <location>
        <begin position="1"/>
        <end position="22"/>
    </location>
</feature>
<comment type="caution">
    <text evidence="4">The sequence shown here is derived from an EMBL/GenBank/DDBJ whole genome shotgun (WGS) entry which is preliminary data.</text>
</comment>
<reference evidence="4 5" key="1">
    <citation type="submission" date="2016-11" db="EMBL/GenBank/DDBJ databases">
        <authorList>
            <person name="Varghese N."/>
            <person name="Submissions S."/>
        </authorList>
    </citation>
    <scope>NUCLEOTIDE SEQUENCE [LARGE SCALE GENOMIC DNA]</scope>
    <source>
        <strain evidence="4 5">DSM 17919</strain>
    </source>
</reference>
<evidence type="ECO:0000259" key="3">
    <source>
        <dbReference type="Pfam" id="PF13283"/>
    </source>
</evidence>
<dbReference type="SUPFAM" id="SSF48452">
    <property type="entry name" value="TPR-like"/>
    <property type="match status" value="4"/>
</dbReference>
<feature type="repeat" description="TPR" evidence="1">
    <location>
        <begin position="824"/>
        <end position="857"/>
    </location>
</feature>
<organism evidence="4 5">
    <name type="scientific">Halodesulfovibrio aestuarii</name>
    <dbReference type="NCBI Taxonomy" id="126333"/>
    <lineage>
        <taxon>Bacteria</taxon>
        <taxon>Pseudomonadati</taxon>
        <taxon>Thermodesulfobacteriota</taxon>
        <taxon>Desulfovibrionia</taxon>
        <taxon>Desulfovibrionales</taxon>
        <taxon>Desulfovibrionaceae</taxon>
        <taxon>Halodesulfovibrio</taxon>
    </lineage>
</organism>
<dbReference type="EMBL" id="FQZR01000003">
    <property type="protein sequence ID" value="SHJ00157.1"/>
    <property type="molecule type" value="Genomic_DNA"/>
</dbReference>
<evidence type="ECO:0000256" key="2">
    <source>
        <dbReference type="SAM" id="SignalP"/>
    </source>
</evidence>
<dbReference type="SMART" id="SM00028">
    <property type="entry name" value="TPR"/>
    <property type="match status" value="16"/>
</dbReference>
<accession>A0A8G2C8X5</accession>
<feature type="repeat" description="TPR" evidence="1">
    <location>
        <begin position="573"/>
        <end position="606"/>
    </location>
</feature>
<dbReference type="PANTHER" id="PTHR12558">
    <property type="entry name" value="CELL DIVISION CYCLE 16,23,27"/>
    <property type="match status" value="1"/>
</dbReference>
<keyword evidence="1" id="KW-0802">TPR repeat</keyword>
<feature type="repeat" description="TPR" evidence="1">
    <location>
        <begin position="609"/>
        <end position="642"/>
    </location>
</feature>
<protein>
    <submittedName>
        <fullName evidence="4">Tetratricopeptide repeat-containing protein</fullName>
    </submittedName>
</protein>
<feature type="repeat" description="TPR" evidence="1">
    <location>
        <begin position="753"/>
        <end position="786"/>
    </location>
</feature>
<feature type="repeat" description="TPR" evidence="1">
    <location>
        <begin position="41"/>
        <end position="74"/>
    </location>
</feature>
<evidence type="ECO:0000313" key="5">
    <source>
        <dbReference type="Proteomes" id="UP000184001"/>
    </source>
</evidence>
<dbReference type="AlphaFoldDB" id="A0A8G2C8X5"/>
<dbReference type="Pfam" id="PF13432">
    <property type="entry name" value="TPR_16"/>
    <property type="match status" value="3"/>
</dbReference>
<gene>
    <name evidence="4" type="ORF">SAMN05660830_01322</name>
</gene>
<dbReference type="PROSITE" id="PS50005">
    <property type="entry name" value="TPR"/>
    <property type="match status" value="8"/>
</dbReference>
<evidence type="ECO:0000256" key="1">
    <source>
        <dbReference type="PROSITE-ProRule" id="PRU00339"/>
    </source>
</evidence>
<name>A0A8G2C8X5_9BACT</name>
<dbReference type="PANTHER" id="PTHR12558:SF13">
    <property type="entry name" value="CELL DIVISION CYCLE PROTEIN 27 HOMOLOG"/>
    <property type="match status" value="1"/>
</dbReference>
<dbReference type="RefSeq" id="WP_020000713.1">
    <property type="nucleotide sequence ID" value="NZ_CP192217.1"/>
</dbReference>
<proteinExistence type="predicted"/>
<dbReference type="Proteomes" id="UP000184001">
    <property type="component" value="Unassembled WGS sequence"/>
</dbReference>
<feature type="chain" id="PRO_5034953601" evidence="2">
    <location>
        <begin position="23"/>
        <end position="1225"/>
    </location>
</feature>
<dbReference type="InterPro" id="IPR011990">
    <property type="entry name" value="TPR-like_helical_dom_sf"/>
</dbReference>
<dbReference type="PROSITE" id="PS51257">
    <property type="entry name" value="PROKAR_LIPOPROTEIN"/>
    <property type="match status" value="1"/>
</dbReference>
<feature type="repeat" description="TPR" evidence="1">
    <location>
        <begin position="433"/>
        <end position="466"/>
    </location>
</feature>
<keyword evidence="2" id="KW-0732">Signal</keyword>
<dbReference type="Pfam" id="PF14559">
    <property type="entry name" value="TPR_19"/>
    <property type="match status" value="2"/>
</dbReference>
<dbReference type="Gene3D" id="1.25.40.10">
    <property type="entry name" value="Tetratricopeptide repeat domain"/>
    <property type="match status" value="7"/>
</dbReference>
<dbReference type="InterPro" id="IPR025137">
    <property type="entry name" value="NfrA_C"/>
</dbReference>